<feature type="compositionally biased region" description="Gly residues" evidence="1">
    <location>
        <begin position="31"/>
        <end position="48"/>
    </location>
</feature>
<feature type="region of interest" description="Disordered" evidence="1">
    <location>
        <begin position="31"/>
        <end position="52"/>
    </location>
</feature>
<evidence type="ECO:0000313" key="2">
    <source>
        <dbReference type="EMBL" id="MCP1674377.1"/>
    </source>
</evidence>
<feature type="region of interest" description="Disordered" evidence="1">
    <location>
        <begin position="120"/>
        <end position="139"/>
    </location>
</feature>
<comment type="caution">
    <text evidence="2">The sequence shown here is derived from an EMBL/GenBank/DDBJ whole genome shotgun (WGS) entry which is preliminary data.</text>
</comment>
<organism evidence="2 3">
    <name type="scientific">Natronocella acetinitrilica</name>
    <dbReference type="NCBI Taxonomy" id="414046"/>
    <lineage>
        <taxon>Bacteria</taxon>
        <taxon>Pseudomonadati</taxon>
        <taxon>Pseudomonadota</taxon>
        <taxon>Gammaproteobacteria</taxon>
        <taxon>Chromatiales</taxon>
        <taxon>Ectothiorhodospiraceae</taxon>
        <taxon>Natronocella</taxon>
    </lineage>
</organism>
<proteinExistence type="predicted"/>
<evidence type="ECO:0000256" key="1">
    <source>
        <dbReference type="SAM" id="MobiDB-lite"/>
    </source>
</evidence>
<sequence length="139" mass="14276">MSGLERGLKGVAGVTLSLALAGCIGGGGGGSSGGGSGGGSGGNTGGPGSETVMLQLTERQRFDDGGLLDQEPDLSGDNALLAGELLLHGRFGNPYSFLAYYPIVGIEHCARLCVRARRRRARAHGPHRRNTHRGLPRPS</sequence>
<gene>
    <name evidence="2" type="ORF">J2T57_001479</name>
</gene>
<evidence type="ECO:0000313" key="3">
    <source>
        <dbReference type="Proteomes" id="UP001205843"/>
    </source>
</evidence>
<reference evidence="2" key="1">
    <citation type="submission" date="2022-03" db="EMBL/GenBank/DDBJ databases">
        <title>Genomic Encyclopedia of Type Strains, Phase III (KMG-III): the genomes of soil and plant-associated and newly described type strains.</title>
        <authorList>
            <person name="Whitman W."/>
        </authorList>
    </citation>
    <scope>NUCLEOTIDE SEQUENCE</scope>
    <source>
        <strain evidence="2">ANL 6-2</strain>
    </source>
</reference>
<dbReference type="AlphaFoldDB" id="A0AAE3KFR9"/>
<dbReference type="PROSITE" id="PS51257">
    <property type="entry name" value="PROKAR_LIPOPROTEIN"/>
    <property type="match status" value="1"/>
</dbReference>
<name>A0AAE3KFR9_9GAMM</name>
<dbReference type="Proteomes" id="UP001205843">
    <property type="component" value="Unassembled WGS sequence"/>
</dbReference>
<protein>
    <submittedName>
        <fullName evidence="2">Uncharacterized protein</fullName>
    </submittedName>
</protein>
<dbReference type="RefSeq" id="WP_253476334.1">
    <property type="nucleotide sequence ID" value="NZ_JALJXV010000003.1"/>
</dbReference>
<keyword evidence="3" id="KW-1185">Reference proteome</keyword>
<dbReference type="EMBL" id="JALJXV010000003">
    <property type="protein sequence ID" value="MCP1674377.1"/>
    <property type="molecule type" value="Genomic_DNA"/>
</dbReference>
<accession>A0AAE3KFR9</accession>